<evidence type="ECO:0000259" key="1">
    <source>
        <dbReference type="PROSITE" id="PS50910"/>
    </source>
</evidence>
<dbReference type="PROSITE" id="PS50910">
    <property type="entry name" value="HEPN"/>
    <property type="match status" value="1"/>
</dbReference>
<dbReference type="Gene3D" id="3.30.460.10">
    <property type="entry name" value="Beta Polymerase, domain 2"/>
    <property type="match status" value="1"/>
</dbReference>
<dbReference type="Pfam" id="PF05168">
    <property type="entry name" value="HEPN"/>
    <property type="match status" value="1"/>
</dbReference>
<accession>A0A6N8JI15</accession>
<comment type="caution">
    <text evidence="2">The sequence shown here is derived from an EMBL/GenBank/DDBJ whole genome shotgun (WGS) entry which is preliminary data.</text>
</comment>
<dbReference type="RefSeq" id="WP_157303645.1">
    <property type="nucleotide sequence ID" value="NZ_BAAAZB010000005.1"/>
</dbReference>
<dbReference type="Pfam" id="PF18765">
    <property type="entry name" value="Polbeta"/>
    <property type="match status" value="1"/>
</dbReference>
<dbReference type="EMBL" id="WRXO01000013">
    <property type="protein sequence ID" value="MVT44857.1"/>
    <property type="molecule type" value="Genomic_DNA"/>
</dbReference>
<dbReference type="InterPro" id="IPR052548">
    <property type="entry name" value="Type_VII_TA_antitoxin"/>
</dbReference>
<organism evidence="2 3">
    <name type="scientific">Chitinophaga oryziterrae</name>
    <dbReference type="NCBI Taxonomy" id="1031224"/>
    <lineage>
        <taxon>Bacteria</taxon>
        <taxon>Pseudomonadati</taxon>
        <taxon>Bacteroidota</taxon>
        <taxon>Chitinophagia</taxon>
        <taxon>Chitinophagales</taxon>
        <taxon>Chitinophagaceae</taxon>
        <taxon>Chitinophaga</taxon>
    </lineage>
</organism>
<dbReference type="SUPFAM" id="SSF81301">
    <property type="entry name" value="Nucleotidyltransferase"/>
    <property type="match status" value="1"/>
</dbReference>
<dbReference type="SUPFAM" id="SSF81593">
    <property type="entry name" value="Nucleotidyltransferase substrate binding subunit/domain"/>
    <property type="match status" value="1"/>
</dbReference>
<dbReference type="InterPro" id="IPR043519">
    <property type="entry name" value="NT_sf"/>
</dbReference>
<sequence>MKTKLDHLPKEKQDLINSLTKVIVEKTNPEKVILYGSHATGKWVEDEYMEDGRQYDYKSDYDFLVITKSGERLSDAEVQEIVERRSGLNDHISAISHDIEYVNGKLSDGQYFFADIQKEGILLYDAGNTALAEKRELSPIEKKTMALQDFNNWFPRAQSFLKHARISLVDKDFNLSDFFLHQAAENTYNTVILVFRGYKPKTHNLEKLRRYAKHFSKELTLVFPMSDKDEKDLFALLRKGYVEARYDKKFVITEKEVKLLVERLEKMQAITEKICMEKISSFD</sequence>
<keyword evidence="3" id="KW-1185">Reference proteome</keyword>
<proteinExistence type="predicted"/>
<dbReference type="CDD" id="cd05403">
    <property type="entry name" value="NT_KNTase_like"/>
    <property type="match status" value="1"/>
</dbReference>
<dbReference type="InterPro" id="IPR007842">
    <property type="entry name" value="HEPN_dom"/>
</dbReference>
<name>A0A6N8JI15_9BACT</name>
<evidence type="ECO:0000313" key="3">
    <source>
        <dbReference type="Proteomes" id="UP000468388"/>
    </source>
</evidence>
<dbReference type="SMART" id="SM00748">
    <property type="entry name" value="HEPN"/>
    <property type="match status" value="1"/>
</dbReference>
<evidence type="ECO:0000313" key="2">
    <source>
        <dbReference type="EMBL" id="MVT44857.1"/>
    </source>
</evidence>
<reference evidence="2 3" key="1">
    <citation type="submission" date="2019-12" db="EMBL/GenBank/DDBJ databases">
        <title>The draft genomic sequence of strain Chitinophaga oryziterrae JCM 16595.</title>
        <authorList>
            <person name="Zhang X."/>
        </authorList>
    </citation>
    <scope>NUCLEOTIDE SEQUENCE [LARGE SCALE GENOMIC DNA]</scope>
    <source>
        <strain evidence="2 3">JCM 16595</strain>
    </source>
</reference>
<feature type="domain" description="HEPN" evidence="1">
    <location>
        <begin position="154"/>
        <end position="274"/>
    </location>
</feature>
<dbReference type="PANTHER" id="PTHR33933">
    <property type="entry name" value="NUCLEOTIDYLTRANSFERASE"/>
    <property type="match status" value="1"/>
</dbReference>
<gene>
    <name evidence="2" type="ORF">GO495_29970</name>
</gene>
<dbReference type="AlphaFoldDB" id="A0A6N8JI15"/>
<dbReference type="PANTHER" id="PTHR33933:SF1">
    <property type="entry name" value="PROTEIN ADENYLYLTRANSFERASE MNTA-RELATED"/>
    <property type="match status" value="1"/>
</dbReference>
<dbReference type="InterPro" id="IPR041633">
    <property type="entry name" value="Polbeta"/>
</dbReference>
<dbReference type="Proteomes" id="UP000468388">
    <property type="component" value="Unassembled WGS sequence"/>
</dbReference>
<protein>
    <submittedName>
        <fullName evidence="2">HEPN domain-containing protein</fullName>
    </submittedName>
</protein>
<dbReference type="Gene3D" id="1.20.120.330">
    <property type="entry name" value="Nucleotidyltransferases domain 2"/>
    <property type="match status" value="1"/>
</dbReference>
<dbReference type="OrthoDB" id="1321649at2"/>